<reference evidence="1" key="1">
    <citation type="journal article" date="2015" name="Nature">
        <title>Complex archaea that bridge the gap between prokaryotes and eukaryotes.</title>
        <authorList>
            <person name="Spang A."/>
            <person name="Saw J.H."/>
            <person name="Jorgensen S.L."/>
            <person name="Zaremba-Niedzwiedzka K."/>
            <person name="Martijn J."/>
            <person name="Lind A.E."/>
            <person name="van Eijk R."/>
            <person name="Schleper C."/>
            <person name="Guy L."/>
            <person name="Ettema T.J."/>
        </authorList>
    </citation>
    <scope>NUCLEOTIDE SEQUENCE</scope>
</reference>
<evidence type="ECO:0008006" key="2">
    <source>
        <dbReference type="Google" id="ProtNLM"/>
    </source>
</evidence>
<name>A0A0F9A9X7_9ZZZZ</name>
<dbReference type="Pfam" id="PF14385">
    <property type="entry name" value="DUF4416"/>
    <property type="match status" value="1"/>
</dbReference>
<accession>A0A0F9A9X7</accession>
<dbReference type="EMBL" id="LAZR01043756">
    <property type="protein sequence ID" value="KKL06324.1"/>
    <property type="molecule type" value="Genomic_DNA"/>
</dbReference>
<protein>
    <recommendedName>
        <fullName evidence="2">DUF4416 domain-containing protein</fullName>
    </recommendedName>
</protein>
<dbReference type="InterPro" id="IPR025529">
    <property type="entry name" value="DUF4416"/>
</dbReference>
<proteinExistence type="predicted"/>
<gene>
    <name evidence="1" type="ORF">LCGC14_2597170</name>
</gene>
<comment type="caution">
    <text evidence="1">The sequence shown here is derived from an EMBL/GenBank/DDBJ whole genome shotgun (WGS) entry which is preliminary data.</text>
</comment>
<dbReference type="AlphaFoldDB" id="A0A0F9A9X7"/>
<sequence>MSEISCPKPVKLIIGILSGIKILLKDIEVLLESHLGKIDLKSEIFTFDFTDYYKREMGLNILRKFLCFKKLIDPEEIPSIKIWTNKLEDEFKKDGKFNVIRPINLDPGYLTQSKLILASTKDYYHRIHLQGGIYAEVTLFYQNGKFENLPWTYPDYQTEKYKNFFLKARELYAKDIGTN</sequence>
<organism evidence="1">
    <name type="scientific">marine sediment metagenome</name>
    <dbReference type="NCBI Taxonomy" id="412755"/>
    <lineage>
        <taxon>unclassified sequences</taxon>
        <taxon>metagenomes</taxon>
        <taxon>ecological metagenomes</taxon>
    </lineage>
</organism>
<evidence type="ECO:0000313" key="1">
    <source>
        <dbReference type="EMBL" id="KKL06324.1"/>
    </source>
</evidence>